<dbReference type="Pfam" id="PF13361">
    <property type="entry name" value="UvrD_C"/>
    <property type="match status" value="1"/>
</dbReference>
<dbReference type="GO" id="GO:0043138">
    <property type="term" value="F:3'-5' DNA helicase activity"/>
    <property type="evidence" value="ECO:0007669"/>
    <property type="project" value="UniProtKB-EC"/>
</dbReference>
<gene>
    <name evidence="11" type="ORF">SAMN05660652_02273</name>
</gene>
<dbReference type="EC" id="5.6.2.4" evidence="7"/>
<comment type="catalytic activity">
    <reaction evidence="6">
        <text>Couples ATP hydrolysis with the unwinding of duplex DNA by translocating in the 3'-5' direction.</text>
        <dbReference type="EC" id="5.6.2.4"/>
    </reaction>
</comment>
<dbReference type="GO" id="GO:0003677">
    <property type="term" value="F:DNA binding"/>
    <property type="evidence" value="ECO:0007669"/>
    <property type="project" value="InterPro"/>
</dbReference>
<comment type="catalytic activity">
    <reaction evidence="8">
        <text>ATP + H2O = ADP + phosphate + H(+)</text>
        <dbReference type="Rhea" id="RHEA:13065"/>
        <dbReference type="ChEBI" id="CHEBI:15377"/>
        <dbReference type="ChEBI" id="CHEBI:15378"/>
        <dbReference type="ChEBI" id="CHEBI:30616"/>
        <dbReference type="ChEBI" id="CHEBI:43474"/>
        <dbReference type="ChEBI" id="CHEBI:456216"/>
        <dbReference type="EC" id="5.6.2.4"/>
    </reaction>
</comment>
<dbReference type="InterPro" id="IPR014017">
    <property type="entry name" value="DNA_helicase_UvrD-like_C"/>
</dbReference>
<keyword evidence="2 9" id="KW-0378">Hydrolase</keyword>
<evidence type="ECO:0000256" key="4">
    <source>
        <dbReference type="ARBA" id="ARBA00022840"/>
    </source>
</evidence>
<dbReference type="InterPro" id="IPR027417">
    <property type="entry name" value="P-loop_NTPase"/>
</dbReference>
<dbReference type="PANTHER" id="PTHR11070">
    <property type="entry name" value="UVRD / RECB / PCRA DNA HELICASE FAMILY MEMBER"/>
    <property type="match status" value="1"/>
</dbReference>
<dbReference type="RefSeq" id="WP_176785853.1">
    <property type="nucleotide sequence ID" value="NZ_FNCY01000008.1"/>
</dbReference>
<proteinExistence type="predicted"/>
<dbReference type="PANTHER" id="PTHR11070:SF30">
    <property type="entry name" value="F-BOX DNA HELICASE 1"/>
    <property type="match status" value="1"/>
</dbReference>
<dbReference type="GO" id="GO:0000724">
    <property type="term" value="P:double-strand break repair via homologous recombination"/>
    <property type="evidence" value="ECO:0007669"/>
    <property type="project" value="TreeGrafter"/>
</dbReference>
<dbReference type="PROSITE" id="PS51198">
    <property type="entry name" value="UVRD_HELICASE_ATP_BIND"/>
    <property type="match status" value="1"/>
</dbReference>
<dbReference type="InterPro" id="IPR000212">
    <property type="entry name" value="DNA_helicase_UvrD/REP"/>
</dbReference>
<evidence type="ECO:0000256" key="7">
    <source>
        <dbReference type="ARBA" id="ARBA00034808"/>
    </source>
</evidence>
<evidence type="ECO:0000256" key="9">
    <source>
        <dbReference type="PROSITE-ProRule" id="PRU00560"/>
    </source>
</evidence>
<dbReference type="GO" id="GO:0031297">
    <property type="term" value="P:replication fork processing"/>
    <property type="evidence" value="ECO:0007669"/>
    <property type="project" value="TreeGrafter"/>
</dbReference>
<keyword evidence="3 9" id="KW-0347">Helicase</keyword>
<dbReference type="AlphaFoldDB" id="A0A1G8F2E2"/>
<evidence type="ECO:0000256" key="2">
    <source>
        <dbReference type="ARBA" id="ARBA00022801"/>
    </source>
</evidence>
<evidence type="ECO:0000313" key="12">
    <source>
        <dbReference type="Proteomes" id="UP000198607"/>
    </source>
</evidence>
<evidence type="ECO:0000256" key="5">
    <source>
        <dbReference type="ARBA" id="ARBA00023235"/>
    </source>
</evidence>
<keyword evidence="5" id="KW-0413">Isomerase</keyword>
<reference evidence="11 12" key="1">
    <citation type="submission" date="2016-10" db="EMBL/GenBank/DDBJ databases">
        <authorList>
            <person name="de Groot N.N."/>
        </authorList>
    </citation>
    <scope>NUCLEOTIDE SEQUENCE [LARGE SCALE GENOMIC DNA]</scope>
    <source>
        <strain evidence="11 12">DSM 5885</strain>
    </source>
</reference>
<organism evidence="11 12">
    <name type="scientific">Propionivibrio dicarboxylicus</name>
    <dbReference type="NCBI Taxonomy" id="83767"/>
    <lineage>
        <taxon>Bacteria</taxon>
        <taxon>Pseudomonadati</taxon>
        <taxon>Pseudomonadota</taxon>
        <taxon>Betaproteobacteria</taxon>
        <taxon>Rhodocyclales</taxon>
        <taxon>Rhodocyclaceae</taxon>
        <taxon>Propionivibrio</taxon>
    </lineage>
</organism>
<evidence type="ECO:0000259" key="10">
    <source>
        <dbReference type="PROSITE" id="PS51198"/>
    </source>
</evidence>
<dbReference type="STRING" id="83767.SAMN05660652_02273"/>
<dbReference type="GO" id="GO:0005524">
    <property type="term" value="F:ATP binding"/>
    <property type="evidence" value="ECO:0007669"/>
    <property type="project" value="UniProtKB-UniRule"/>
</dbReference>
<protein>
    <recommendedName>
        <fullName evidence="7">DNA 3'-5' helicase</fullName>
        <ecNumber evidence="7">5.6.2.4</ecNumber>
    </recommendedName>
</protein>
<evidence type="ECO:0000313" key="11">
    <source>
        <dbReference type="EMBL" id="SDH76323.1"/>
    </source>
</evidence>
<keyword evidence="12" id="KW-1185">Reference proteome</keyword>
<feature type="binding site" evidence="9">
    <location>
        <begin position="23"/>
        <end position="30"/>
    </location>
    <ligand>
        <name>ATP</name>
        <dbReference type="ChEBI" id="CHEBI:30616"/>
    </ligand>
</feature>
<dbReference type="SUPFAM" id="SSF52540">
    <property type="entry name" value="P-loop containing nucleoside triphosphate hydrolases"/>
    <property type="match status" value="1"/>
</dbReference>
<evidence type="ECO:0000256" key="3">
    <source>
        <dbReference type="ARBA" id="ARBA00022806"/>
    </source>
</evidence>
<accession>A0A1G8F2E2</accession>
<dbReference type="Pfam" id="PF00580">
    <property type="entry name" value="UvrD-helicase"/>
    <property type="match status" value="1"/>
</dbReference>
<dbReference type="Gene3D" id="3.40.50.300">
    <property type="entry name" value="P-loop containing nucleotide triphosphate hydrolases"/>
    <property type="match status" value="2"/>
</dbReference>
<evidence type="ECO:0000256" key="6">
    <source>
        <dbReference type="ARBA" id="ARBA00034617"/>
    </source>
</evidence>
<dbReference type="Proteomes" id="UP000198607">
    <property type="component" value="Unassembled WGS sequence"/>
</dbReference>
<name>A0A1G8F2E2_9RHOO</name>
<keyword evidence="1 9" id="KW-0547">Nucleotide-binding</keyword>
<dbReference type="InterPro" id="IPR014016">
    <property type="entry name" value="UvrD-like_ATP-bd"/>
</dbReference>
<feature type="domain" description="UvrD-like helicase ATP-binding" evidence="10">
    <location>
        <begin position="2"/>
        <end position="254"/>
    </location>
</feature>
<evidence type="ECO:0000256" key="1">
    <source>
        <dbReference type="ARBA" id="ARBA00022741"/>
    </source>
</evidence>
<sequence>MNNTTKEQQLVIASKAEVLLVNAFAGTGKTSTLVRYAEANPRERVLYLAFNRAIANEAGQKFPSNVQARTTHSLAYGSFGELYRPKLGELAPSHLMRAYRFNVMLASQVVETVLAYVRSADTAIGLQHVPEIVPVAERESLLPLATKVWKDVKDPSNKDIPMPHDGYLKLYQLTQPNLKKRFTTILIDEAQDINPATADIVLRQDVKLVLVGDRHQSIYAFRGAKNAFELAEQIASAKNRKIERLALTQSFRFGSGVAAVATRLLQGLKKETLSVIGKDGLDTSFVVDREKPYAIIQRTNAKVFARAVELLGKKSFAIVGAENFPFGKIVDVFYLWTDRLTEIRDPFIRSFGTFAKIEEYALAADDKELLSLFQVVKQFKASIPTLVPMVKQALVAQDQAHITLSTAHKSKGLEFDQVILGEDFENFVDEEGFVRADEMDDLDQEANLVYVAVTRAIKAIELNSSINNVFAALDAGKVRDVKEPFANDAKGVAENVSVAPLSATDGLDESAWLGFPTYGTQMPAATPKSESRAEQLAQKIKDSILREGLMTADEIARDLGENVHVVAALIARMIGAGGLSEKLFSQCQKVGFWLSGEGEFL</sequence>
<dbReference type="GO" id="GO:0016887">
    <property type="term" value="F:ATP hydrolysis activity"/>
    <property type="evidence" value="ECO:0007669"/>
    <property type="project" value="RHEA"/>
</dbReference>
<dbReference type="EMBL" id="FNCY01000008">
    <property type="protein sequence ID" value="SDH76323.1"/>
    <property type="molecule type" value="Genomic_DNA"/>
</dbReference>
<keyword evidence="4 9" id="KW-0067">ATP-binding</keyword>
<evidence type="ECO:0000256" key="8">
    <source>
        <dbReference type="ARBA" id="ARBA00048988"/>
    </source>
</evidence>